<protein>
    <submittedName>
        <fullName evidence="1">Uncharacterized protein</fullName>
    </submittedName>
</protein>
<gene>
    <name evidence="1" type="ORF">DSO57_1015840</name>
</gene>
<dbReference type="EMBL" id="QTSX02002903">
    <property type="protein sequence ID" value="KAJ9073510.1"/>
    <property type="molecule type" value="Genomic_DNA"/>
</dbReference>
<proteinExistence type="predicted"/>
<dbReference type="Proteomes" id="UP001165960">
    <property type="component" value="Unassembled WGS sequence"/>
</dbReference>
<reference evidence="1" key="1">
    <citation type="submission" date="2022-04" db="EMBL/GenBank/DDBJ databases">
        <title>Genome of the entomopathogenic fungus Entomophthora muscae.</title>
        <authorList>
            <person name="Elya C."/>
            <person name="Lovett B.R."/>
            <person name="Lee E."/>
            <person name="Macias A.M."/>
            <person name="Hajek A.E."/>
            <person name="De Bivort B.L."/>
            <person name="Kasson M.T."/>
            <person name="De Fine Licht H.H."/>
            <person name="Stajich J.E."/>
        </authorList>
    </citation>
    <scope>NUCLEOTIDE SEQUENCE</scope>
    <source>
        <strain evidence="1">Berkeley</strain>
    </source>
</reference>
<accession>A0ACC2TFN3</accession>
<name>A0ACC2TFN3_9FUNG</name>
<evidence type="ECO:0000313" key="2">
    <source>
        <dbReference type="Proteomes" id="UP001165960"/>
    </source>
</evidence>
<sequence length="90" mass="10216">MPVPFAAFSPLVIITAMFGVTSGALSFLQTRRNDNKPPRYSQDMWDTCMQDRDERLTGSRRGQMQQAIAPSFFSTNSKIPYESPVNRLKL</sequence>
<evidence type="ECO:0000313" key="1">
    <source>
        <dbReference type="EMBL" id="KAJ9073510.1"/>
    </source>
</evidence>
<keyword evidence="2" id="KW-1185">Reference proteome</keyword>
<comment type="caution">
    <text evidence="1">The sequence shown here is derived from an EMBL/GenBank/DDBJ whole genome shotgun (WGS) entry which is preliminary data.</text>
</comment>
<organism evidence="1 2">
    <name type="scientific">Entomophthora muscae</name>
    <dbReference type="NCBI Taxonomy" id="34485"/>
    <lineage>
        <taxon>Eukaryota</taxon>
        <taxon>Fungi</taxon>
        <taxon>Fungi incertae sedis</taxon>
        <taxon>Zoopagomycota</taxon>
        <taxon>Entomophthoromycotina</taxon>
        <taxon>Entomophthoromycetes</taxon>
        <taxon>Entomophthorales</taxon>
        <taxon>Entomophthoraceae</taxon>
        <taxon>Entomophthora</taxon>
    </lineage>
</organism>